<dbReference type="PANTHER" id="PTHR18866">
    <property type="entry name" value="CARBOXYLASE:PYRUVATE/ACETYL-COA/PROPIONYL-COA CARBOXYLASE"/>
    <property type="match status" value="1"/>
</dbReference>
<dbReference type="GO" id="GO:0006629">
    <property type="term" value="P:lipid metabolic process"/>
    <property type="evidence" value="ECO:0007669"/>
    <property type="project" value="UniProtKB-KW"/>
</dbReference>
<dbReference type="AlphaFoldDB" id="A0A7C4MTQ6"/>
<dbReference type="SUPFAM" id="SSF52440">
    <property type="entry name" value="PreATP-grasp domain"/>
    <property type="match status" value="1"/>
</dbReference>
<comment type="caution">
    <text evidence="12">The sequence shown here is derived from an EMBL/GenBank/DDBJ whole genome shotgun (WGS) entry which is preliminary data.</text>
</comment>
<dbReference type="InterPro" id="IPR011761">
    <property type="entry name" value="ATP-grasp"/>
</dbReference>
<name>A0A7C4MTQ6_9BACT</name>
<evidence type="ECO:0000256" key="3">
    <source>
        <dbReference type="ARBA" id="ARBA00022741"/>
    </source>
</evidence>
<dbReference type="Gene3D" id="3.30.700.30">
    <property type="match status" value="1"/>
</dbReference>
<dbReference type="PROSITE" id="PS00866">
    <property type="entry name" value="CPSASE_1"/>
    <property type="match status" value="1"/>
</dbReference>
<dbReference type="FunFam" id="3.30.470.20:FF:000028">
    <property type="entry name" value="Methylcrotonoyl-CoA carboxylase subunit alpha, mitochondrial"/>
    <property type="match status" value="1"/>
</dbReference>
<evidence type="ECO:0000256" key="8">
    <source>
        <dbReference type="PROSITE-ProRule" id="PRU00409"/>
    </source>
</evidence>
<dbReference type="InterPro" id="IPR005479">
    <property type="entry name" value="CPAse_ATP-bd"/>
</dbReference>
<proteinExistence type="predicted"/>
<dbReference type="Pfam" id="PF18140">
    <property type="entry name" value="PCC_BT"/>
    <property type="match status" value="1"/>
</dbReference>
<dbReference type="FunFam" id="3.40.50.20:FF:000010">
    <property type="entry name" value="Propionyl-CoA carboxylase subunit alpha"/>
    <property type="match status" value="1"/>
</dbReference>
<dbReference type="InterPro" id="IPR005482">
    <property type="entry name" value="Biotin_COase_C"/>
</dbReference>
<dbReference type="Pfam" id="PF00364">
    <property type="entry name" value="Biotin_lipoyl"/>
    <property type="match status" value="1"/>
</dbReference>
<dbReference type="NCBIfam" id="NF006367">
    <property type="entry name" value="PRK08591.1"/>
    <property type="match status" value="1"/>
</dbReference>
<dbReference type="PROSITE" id="PS50968">
    <property type="entry name" value="BIOTINYL_LIPOYL"/>
    <property type="match status" value="1"/>
</dbReference>
<evidence type="ECO:0000259" key="11">
    <source>
        <dbReference type="PROSITE" id="PS50979"/>
    </source>
</evidence>
<keyword evidence="5" id="KW-0809">Transit peptide</keyword>
<dbReference type="PANTHER" id="PTHR18866:SF33">
    <property type="entry name" value="METHYLCROTONOYL-COA CARBOXYLASE SUBUNIT ALPHA, MITOCHONDRIAL-RELATED"/>
    <property type="match status" value="1"/>
</dbReference>
<feature type="domain" description="ATP-grasp" evidence="10">
    <location>
        <begin position="120"/>
        <end position="317"/>
    </location>
</feature>
<dbReference type="InterPro" id="IPR011053">
    <property type="entry name" value="Single_hybrid_motif"/>
</dbReference>
<evidence type="ECO:0000256" key="4">
    <source>
        <dbReference type="ARBA" id="ARBA00022840"/>
    </source>
</evidence>
<evidence type="ECO:0000256" key="1">
    <source>
        <dbReference type="ARBA" id="ARBA00001953"/>
    </source>
</evidence>
<evidence type="ECO:0000259" key="10">
    <source>
        <dbReference type="PROSITE" id="PS50975"/>
    </source>
</evidence>
<feature type="domain" description="Biotin carboxylation" evidence="11">
    <location>
        <begin position="1"/>
        <end position="446"/>
    </location>
</feature>
<dbReference type="PROSITE" id="PS50975">
    <property type="entry name" value="ATP_GRASP"/>
    <property type="match status" value="1"/>
</dbReference>
<dbReference type="FunFam" id="3.30.1490.20:FF:000003">
    <property type="entry name" value="acetyl-CoA carboxylase isoform X1"/>
    <property type="match status" value="1"/>
</dbReference>
<gene>
    <name evidence="12" type="ORF">ENS29_09615</name>
</gene>
<keyword evidence="6" id="KW-0443">Lipid metabolism</keyword>
<dbReference type="InterPro" id="IPR000089">
    <property type="entry name" value="Biotin_lipoyl"/>
</dbReference>
<dbReference type="PROSITE" id="PS50979">
    <property type="entry name" value="BC"/>
    <property type="match status" value="1"/>
</dbReference>
<evidence type="ECO:0000256" key="7">
    <source>
        <dbReference type="ARBA" id="ARBA00023267"/>
    </source>
</evidence>
<evidence type="ECO:0000256" key="6">
    <source>
        <dbReference type="ARBA" id="ARBA00023098"/>
    </source>
</evidence>
<dbReference type="GO" id="GO:0005524">
    <property type="term" value="F:ATP binding"/>
    <property type="evidence" value="ECO:0007669"/>
    <property type="project" value="UniProtKB-UniRule"/>
</dbReference>
<evidence type="ECO:0000256" key="2">
    <source>
        <dbReference type="ARBA" id="ARBA00022598"/>
    </source>
</evidence>
<organism evidence="12">
    <name type="scientific">Desulfatirhabdium butyrativorans</name>
    <dbReference type="NCBI Taxonomy" id="340467"/>
    <lineage>
        <taxon>Bacteria</taxon>
        <taxon>Pseudomonadati</taxon>
        <taxon>Thermodesulfobacteriota</taxon>
        <taxon>Desulfobacteria</taxon>
        <taxon>Desulfobacterales</taxon>
        <taxon>Desulfatirhabdiaceae</taxon>
        <taxon>Desulfatirhabdium</taxon>
    </lineage>
</organism>
<dbReference type="Gene3D" id="2.40.50.100">
    <property type="match status" value="1"/>
</dbReference>
<reference evidence="12" key="1">
    <citation type="journal article" date="2020" name="mSystems">
        <title>Genome- and Community-Level Interaction Insights into Carbon Utilization and Element Cycling Functions of Hydrothermarchaeota in Hydrothermal Sediment.</title>
        <authorList>
            <person name="Zhou Z."/>
            <person name="Liu Y."/>
            <person name="Xu W."/>
            <person name="Pan J."/>
            <person name="Luo Z.H."/>
            <person name="Li M."/>
        </authorList>
    </citation>
    <scope>NUCLEOTIDE SEQUENCE [LARGE SCALE GENOMIC DNA]</scope>
    <source>
        <strain evidence="12">SpSt-477</strain>
    </source>
</reference>
<evidence type="ECO:0000256" key="5">
    <source>
        <dbReference type="ARBA" id="ARBA00022946"/>
    </source>
</evidence>
<dbReference type="FunFam" id="2.40.50.100:FF:000003">
    <property type="entry name" value="Acetyl-CoA carboxylase biotin carboxyl carrier protein"/>
    <property type="match status" value="1"/>
</dbReference>
<dbReference type="InterPro" id="IPR016185">
    <property type="entry name" value="PreATP-grasp_dom_sf"/>
</dbReference>
<evidence type="ECO:0000259" key="9">
    <source>
        <dbReference type="PROSITE" id="PS50968"/>
    </source>
</evidence>
<dbReference type="PROSITE" id="PS00867">
    <property type="entry name" value="CPSASE_2"/>
    <property type="match status" value="1"/>
</dbReference>
<dbReference type="SUPFAM" id="SSF51230">
    <property type="entry name" value="Single hybrid motif"/>
    <property type="match status" value="1"/>
</dbReference>
<dbReference type="Pfam" id="PF02785">
    <property type="entry name" value="Biotin_carb_C"/>
    <property type="match status" value="1"/>
</dbReference>
<keyword evidence="3 8" id="KW-0547">Nucleotide-binding</keyword>
<dbReference type="Gene3D" id="3.30.470.20">
    <property type="entry name" value="ATP-grasp fold, B domain"/>
    <property type="match status" value="1"/>
</dbReference>
<dbReference type="CDD" id="cd06850">
    <property type="entry name" value="biotinyl_domain"/>
    <property type="match status" value="1"/>
</dbReference>
<dbReference type="InterPro" id="IPR005481">
    <property type="entry name" value="BC-like_N"/>
</dbReference>
<dbReference type="InterPro" id="IPR050856">
    <property type="entry name" value="Biotin_carboxylase_complex"/>
</dbReference>
<dbReference type="GO" id="GO:0046872">
    <property type="term" value="F:metal ion binding"/>
    <property type="evidence" value="ECO:0007669"/>
    <property type="project" value="InterPro"/>
</dbReference>
<keyword evidence="4 8" id="KW-0067">ATP-binding</keyword>
<dbReference type="InterPro" id="IPR041265">
    <property type="entry name" value="PCC_BT"/>
</dbReference>
<dbReference type="InterPro" id="IPR011764">
    <property type="entry name" value="Biotin_carboxylation_dom"/>
</dbReference>
<dbReference type="SUPFAM" id="SSF56059">
    <property type="entry name" value="Glutathione synthetase ATP-binding domain-like"/>
    <property type="match status" value="1"/>
</dbReference>
<feature type="domain" description="Lipoyl-binding" evidence="9">
    <location>
        <begin position="592"/>
        <end position="669"/>
    </location>
</feature>
<keyword evidence="2" id="KW-0436">Ligase</keyword>
<accession>A0A7C4MTQ6</accession>
<dbReference type="Pfam" id="PF00289">
    <property type="entry name" value="Biotin_carb_N"/>
    <property type="match status" value="1"/>
</dbReference>
<dbReference type="GO" id="GO:0016874">
    <property type="term" value="F:ligase activity"/>
    <property type="evidence" value="ECO:0007669"/>
    <property type="project" value="UniProtKB-KW"/>
</dbReference>
<evidence type="ECO:0000313" key="12">
    <source>
        <dbReference type="EMBL" id="HGU33099.1"/>
    </source>
</evidence>
<dbReference type="EMBL" id="DSUH01000225">
    <property type="protein sequence ID" value="HGU33099.1"/>
    <property type="molecule type" value="Genomic_DNA"/>
</dbReference>
<protein>
    <submittedName>
        <fullName evidence="12">Acetyl/propionyl/methylcrotonyl-CoA carboxylase subunit alpha</fullName>
    </submittedName>
</protein>
<comment type="cofactor">
    <cofactor evidence="1">
        <name>biotin</name>
        <dbReference type="ChEBI" id="CHEBI:57586"/>
    </cofactor>
</comment>
<dbReference type="SMART" id="SM00878">
    <property type="entry name" value="Biotin_carb_C"/>
    <property type="match status" value="1"/>
</dbReference>
<keyword evidence="7" id="KW-0092">Biotin</keyword>
<dbReference type="InterPro" id="IPR011054">
    <property type="entry name" value="Rudment_hybrid_motif"/>
</dbReference>
<sequence>MFTKILIANRGEIAVRIMKTCSRLGIRTVAVYSDIDARSLHVQYADEAYAIGPARATESYLVKERLIDIATACGAQAVHPGYGFLSENAEFAQMVAAAGMVFIGPPADAIVKLGDKIASKVLAEKAGVTVVPGRIGAVRDAEEAIAIATEIGFPVLLKPAAGGGGKGMRIVYEPGQMTSALQSCIQETQKAFADNQIFIERYIENPRHIEIQILADRYGNVLYIGERECSIQRRYQKIVEESPSVAVSEALRERMGRMACSLAREAGYTNAGTVEFILAPDGAVYFLEMNTRLQVEHPVTEMVSGLDLVELQLKIAYGEPLALRQDDIKLTGHAIEARICAEDPARNFLPATGMITRYAEPRGRNVRVDSGVEAGSLVSVYYDSLLAKVISWGTNREDARNNLVDALNGYHIEGVTTNVDFVNRILTHPEFVAGNLTTGFIAEHFDGDRSKLPENREHLRVMAAVAALLYDARQRSVRESLRPMAAHVGPGTKPKAWNEYWTQFGEDHFAVRVQGNPETRNWVVWVDDHPYQIVTPEFEFYRRRIRVTINGRKQRFRLQFDGSHFTRVAFCGIVREFEIYTPKEWELTRYMPRSEKRSRDNVLVCPMPGLVVDVLVKPGDRVFKGQELVIVESMKMESGVASPCDGEVKEIQVAKGHPVDTGDVLITFVL</sequence>
<dbReference type="Pfam" id="PF02786">
    <property type="entry name" value="CPSase_L_D2"/>
    <property type="match status" value="1"/>
</dbReference>
<dbReference type="SUPFAM" id="SSF51246">
    <property type="entry name" value="Rudiment single hybrid motif"/>
    <property type="match status" value="1"/>
</dbReference>